<organism evidence="1">
    <name type="scientific">marine sediment metagenome</name>
    <dbReference type="NCBI Taxonomy" id="412755"/>
    <lineage>
        <taxon>unclassified sequences</taxon>
        <taxon>metagenomes</taxon>
        <taxon>ecological metagenomes</taxon>
    </lineage>
</organism>
<sequence>SAKYSAIPLDADYLSKTKKLYFDGEYLTNIVEVEN</sequence>
<evidence type="ECO:0000313" key="1">
    <source>
        <dbReference type="EMBL" id="GAG27063.1"/>
    </source>
</evidence>
<comment type="caution">
    <text evidence="1">The sequence shown here is derived from an EMBL/GenBank/DDBJ whole genome shotgun (WGS) entry which is preliminary data.</text>
</comment>
<reference evidence="1" key="1">
    <citation type="journal article" date="2014" name="Front. Microbiol.">
        <title>High frequency of phylogenetically diverse reductive dehalogenase-homologous genes in deep subseafloor sedimentary metagenomes.</title>
        <authorList>
            <person name="Kawai M."/>
            <person name="Futagami T."/>
            <person name="Toyoda A."/>
            <person name="Takaki Y."/>
            <person name="Nishi S."/>
            <person name="Hori S."/>
            <person name="Arai W."/>
            <person name="Tsubouchi T."/>
            <person name="Morono Y."/>
            <person name="Uchiyama I."/>
            <person name="Ito T."/>
            <person name="Fujiyama A."/>
            <person name="Inagaki F."/>
            <person name="Takami H."/>
        </authorList>
    </citation>
    <scope>NUCLEOTIDE SEQUENCE</scope>
    <source>
        <strain evidence="1">Expedition CK06-06</strain>
    </source>
</reference>
<dbReference type="AlphaFoldDB" id="X0WRB4"/>
<accession>X0WRB4</accession>
<protein>
    <submittedName>
        <fullName evidence="1">Uncharacterized protein</fullName>
    </submittedName>
</protein>
<gene>
    <name evidence="1" type="ORF">S01H1_55731</name>
</gene>
<dbReference type="EMBL" id="BARS01036239">
    <property type="protein sequence ID" value="GAG27063.1"/>
    <property type="molecule type" value="Genomic_DNA"/>
</dbReference>
<feature type="non-terminal residue" evidence="1">
    <location>
        <position position="1"/>
    </location>
</feature>
<proteinExistence type="predicted"/>
<name>X0WRB4_9ZZZZ</name>